<dbReference type="GO" id="GO:0043161">
    <property type="term" value="P:proteasome-mediated ubiquitin-dependent protein catabolic process"/>
    <property type="evidence" value="ECO:0007669"/>
    <property type="project" value="TreeGrafter"/>
</dbReference>
<evidence type="ECO:0000256" key="2">
    <source>
        <dbReference type="ARBA" id="ARBA00004496"/>
    </source>
</evidence>
<evidence type="ECO:0000256" key="5">
    <source>
        <dbReference type="ARBA" id="ARBA00023242"/>
    </source>
</evidence>
<dbReference type="PANTHER" id="PTHR15651">
    <property type="entry name" value="ARMADILLO REPEAT-CONTAINING PROTEIN 8"/>
    <property type="match status" value="1"/>
</dbReference>
<dbReference type="PANTHER" id="PTHR15651:SF7">
    <property type="entry name" value="ARMADILLO REPEAT-CONTAINING PROTEIN 8"/>
    <property type="match status" value="1"/>
</dbReference>
<proteinExistence type="predicted"/>
<feature type="compositionally biased region" description="Polar residues" evidence="7">
    <location>
        <begin position="501"/>
        <end position="523"/>
    </location>
</feature>
<protein>
    <submittedName>
        <fullName evidence="8">Uncharacterized protein</fullName>
    </submittedName>
</protein>
<feature type="region of interest" description="Disordered" evidence="7">
    <location>
        <begin position="501"/>
        <end position="530"/>
    </location>
</feature>
<sequence>MTRPAPPKLLEEIRGSDSPAARIAALRVVKNEIIGHDQRKEAWVGWGIVPLLARILSSRRGAGKKSVVRETNGDASLSGWKDNRLEEEETCLQTIIIVSSLVQGGPAYISPIVAGGILPLLFSILSSPNCHPSLVLAVLETLNAIADRLPLSPQQTVHEAKQLSSLIFSREHIGTFCRILDHTSPAPTIQSSIALAANLIAKTCKDEVHKATVAESGVLDVLALRLATFVVAQGFVLPGAEACTSDPGGLGALPPAAPANASLAPILRSIAVVIKNSKSRSQHFLSSPAMVTVFPKKPLEISPVIKSAPWGKPYFPAHSTLRQNTANPIDSILPSVPTAQTKGSANFPPLGGQGSYSRQGQFFAPPLAFSDTPKSDEEESAVVSWLLHVARSASGWTRLMAARVATILFRLGLAKSNRVPMFGFLLVPLLVRMFDKDYEAPGDGDSYEEGLISTSLRIKEEAPAVLASLVMDSRELQQYAMEGGAVKKLAQMIRESFNPISDNSKPVWNPEKTASSDDAQSPDTPAELRLGPPGFAPLAVHKTRYREGILRALAALALFNDRYRKDIFEAGVVPYIIDSMKPYEQESANAQIGSKKSGLEGNPIPTLLAACAAARSLTRSVTGLRTSLIDAGVAAPVFNLVKFRDTEVQIAATSVVCNLAMDFSPMKDAIIGANMIPTLCEHAHSSNMRLRLESIWSLKHITYNSTNDIKMKIVEFLEPGWLKQIISQDPTDSSLRRKTEEDLSGVGSIGMGTPNSAGEQVDLLNPVEDGNEPDSQEEDLRMVDTIMPPKPSIDTYVADNARRRKLALNGDLDHTKQARRDDIQVQEQALDLIRNLICGPGASEMIDFVFQELGQTDLLNILADKLRPKPLTSFSRKESVTPKSLNMPPEILTAVTYILIHLAAGLSRHRHILILHRDLLKSMMPLFNHATNQVRINCLWVVINLTYEDDQSDHNSCRDRATKLKSLGVMERLTSLEDDSEPDVRERTKTALHLMKSLLGS</sequence>
<keyword evidence="3" id="KW-0963">Cytoplasm</keyword>
<dbReference type="InterPro" id="IPR038739">
    <property type="entry name" value="ARMC8/Vid28"/>
</dbReference>
<dbReference type="GO" id="GO:0005634">
    <property type="term" value="C:nucleus"/>
    <property type="evidence" value="ECO:0007669"/>
    <property type="project" value="UniProtKB-SubCell"/>
</dbReference>
<organism evidence="8 9">
    <name type="scientific">Polytolypa hystricis (strain UAMH7299)</name>
    <dbReference type="NCBI Taxonomy" id="1447883"/>
    <lineage>
        <taxon>Eukaryota</taxon>
        <taxon>Fungi</taxon>
        <taxon>Dikarya</taxon>
        <taxon>Ascomycota</taxon>
        <taxon>Pezizomycotina</taxon>
        <taxon>Eurotiomycetes</taxon>
        <taxon>Eurotiomycetidae</taxon>
        <taxon>Onygenales</taxon>
        <taxon>Onygenales incertae sedis</taxon>
        <taxon>Polytolypa</taxon>
    </lineage>
</organism>
<dbReference type="GO" id="GO:0005737">
    <property type="term" value="C:cytoplasm"/>
    <property type="evidence" value="ECO:0007669"/>
    <property type="project" value="UniProtKB-SubCell"/>
</dbReference>
<dbReference type="AlphaFoldDB" id="A0A2B7Y3V5"/>
<evidence type="ECO:0000256" key="6">
    <source>
        <dbReference type="PROSITE-ProRule" id="PRU00103"/>
    </source>
</evidence>
<reference evidence="8 9" key="1">
    <citation type="submission" date="2017-10" db="EMBL/GenBank/DDBJ databases">
        <title>Comparative genomics in systemic dimorphic fungi from Ajellomycetaceae.</title>
        <authorList>
            <person name="Munoz J.F."/>
            <person name="Mcewen J.G."/>
            <person name="Clay O.K."/>
            <person name="Cuomo C.A."/>
        </authorList>
    </citation>
    <scope>NUCLEOTIDE SEQUENCE [LARGE SCALE GENOMIC DNA]</scope>
    <source>
        <strain evidence="8 9">UAMH7299</strain>
    </source>
</reference>
<dbReference type="InterPro" id="IPR000225">
    <property type="entry name" value="Armadillo"/>
</dbReference>
<keyword evidence="9" id="KW-1185">Reference proteome</keyword>
<dbReference type="EMBL" id="PDNA01000082">
    <property type="protein sequence ID" value="PGH15508.1"/>
    <property type="molecule type" value="Genomic_DNA"/>
</dbReference>
<comment type="caution">
    <text evidence="8">The sequence shown here is derived from an EMBL/GenBank/DDBJ whole genome shotgun (WGS) entry which is preliminary data.</text>
</comment>
<feature type="repeat" description="HEAT" evidence="6">
    <location>
        <begin position="969"/>
        <end position="1001"/>
    </location>
</feature>
<feature type="region of interest" description="Disordered" evidence="7">
    <location>
        <begin position="729"/>
        <end position="757"/>
    </location>
</feature>
<keyword evidence="5" id="KW-0539">Nucleus</keyword>
<name>A0A2B7Y3V5_POLH7</name>
<keyword evidence="4" id="KW-0677">Repeat</keyword>
<evidence type="ECO:0000256" key="1">
    <source>
        <dbReference type="ARBA" id="ARBA00004123"/>
    </source>
</evidence>
<dbReference type="Gene3D" id="1.25.10.10">
    <property type="entry name" value="Leucine-rich Repeat Variant"/>
    <property type="match status" value="3"/>
</dbReference>
<dbReference type="GO" id="GO:0034657">
    <property type="term" value="C:GID complex"/>
    <property type="evidence" value="ECO:0007669"/>
    <property type="project" value="TreeGrafter"/>
</dbReference>
<evidence type="ECO:0000256" key="3">
    <source>
        <dbReference type="ARBA" id="ARBA00022490"/>
    </source>
</evidence>
<gene>
    <name evidence="8" type="ORF">AJ80_05525</name>
</gene>
<evidence type="ECO:0000256" key="4">
    <source>
        <dbReference type="ARBA" id="ARBA00022737"/>
    </source>
</evidence>
<evidence type="ECO:0000313" key="8">
    <source>
        <dbReference type="EMBL" id="PGH15508.1"/>
    </source>
</evidence>
<dbReference type="InterPro" id="IPR021133">
    <property type="entry name" value="HEAT_type_2"/>
</dbReference>
<dbReference type="SMART" id="SM00185">
    <property type="entry name" value="ARM"/>
    <property type="match status" value="4"/>
</dbReference>
<dbReference type="Proteomes" id="UP000224634">
    <property type="component" value="Unassembled WGS sequence"/>
</dbReference>
<dbReference type="SUPFAM" id="SSF48371">
    <property type="entry name" value="ARM repeat"/>
    <property type="match status" value="2"/>
</dbReference>
<dbReference type="PROSITE" id="PS50077">
    <property type="entry name" value="HEAT_REPEAT"/>
    <property type="match status" value="1"/>
</dbReference>
<dbReference type="InterPro" id="IPR016024">
    <property type="entry name" value="ARM-type_fold"/>
</dbReference>
<evidence type="ECO:0000313" key="9">
    <source>
        <dbReference type="Proteomes" id="UP000224634"/>
    </source>
</evidence>
<dbReference type="STRING" id="1447883.A0A2B7Y3V5"/>
<evidence type="ECO:0000256" key="7">
    <source>
        <dbReference type="SAM" id="MobiDB-lite"/>
    </source>
</evidence>
<comment type="subcellular location">
    <subcellularLocation>
        <location evidence="2">Cytoplasm</location>
    </subcellularLocation>
    <subcellularLocation>
        <location evidence="1">Nucleus</location>
    </subcellularLocation>
</comment>
<dbReference type="InterPro" id="IPR011989">
    <property type="entry name" value="ARM-like"/>
</dbReference>
<accession>A0A2B7Y3V5</accession>
<dbReference type="OrthoDB" id="5559898at2759"/>